<organism evidence="9 10">
    <name type="scientific">Artemia franciscana</name>
    <name type="common">Brine shrimp</name>
    <name type="synonym">Artemia sanfranciscana</name>
    <dbReference type="NCBI Taxonomy" id="6661"/>
    <lineage>
        <taxon>Eukaryota</taxon>
        <taxon>Metazoa</taxon>
        <taxon>Ecdysozoa</taxon>
        <taxon>Arthropoda</taxon>
        <taxon>Crustacea</taxon>
        <taxon>Branchiopoda</taxon>
        <taxon>Anostraca</taxon>
        <taxon>Artemiidae</taxon>
        <taxon>Artemia</taxon>
    </lineage>
</organism>
<feature type="transmembrane region" description="Helical" evidence="6">
    <location>
        <begin position="219"/>
        <end position="237"/>
    </location>
</feature>
<dbReference type="Pfam" id="PF06664">
    <property type="entry name" value="WLS-like_TM"/>
    <property type="match status" value="1"/>
</dbReference>
<comment type="caution">
    <text evidence="9">The sequence shown here is derived from an EMBL/GenBank/DDBJ whole genome shotgun (WGS) entry which is preliminary data.</text>
</comment>
<keyword evidence="3 6" id="KW-1133">Transmembrane helix</keyword>
<evidence type="ECO:0000259" key="7">
    <source>
        <dbReference type="Pfam" id="PF06664"/>
    </source>
</evidence>
<evidence type="ECO:0000259" key="8">
    <source>
        <dbReference type="Pfam" id="PF21885"/>
    </source>
</evidence>
<keyword evidence="2 6" id="KW-0812">Transmembrane</keyword>
<evidence type="ECO:0000256" key="2">
    <source>
        <dbReference type="ARBA" id="ARBA00022692"/>
    </source>
</evidence>
<feature type="transmembrane region" description="Helical" evidence="6">
    <location>
        <begin position="397"/>
        <end position="416"/>
    </location>
</feature>
<reference evidence="9" key="1">
    <citation type="submission" date="2023-07" db="EMBL/GenBank/DDBJ databases">
        <title>Chromosome-level genome assembly of Artemia franciscana.</title>
        <authorList>
            <person name="Jo E."/>
        </authorList>
    </citation>
    <scope>NUCLEOTIDE SEQUENCE</scope>
    <source>
        <tissue evidence="9">Whole body</tissue>
    </source>
</reference>
<evidence type="ECO:0000313" key="10">
    <source>
        <dbReference type="Proteomes" id="UP001187531"/>
    </source>
</evidence>
<proteinExistence type="predicted"/>
<feature type="domain" description="TMEM181 GOLD" evidence="8">
    <location>
        <begin position="95"/>
        <end position="210"/>
    </location>
</feature>
<feature type="transmembrane region" description="Helical" evidence="6">
    <location>
        <begin position="359"/>
        <end position="385"/>
    </location>
</feature>
<feature type="transmembrane region" description="Helical" evidence="6">
    <location>
        <begin position="287"/>
        <end position="307"/>
    </location>
</feature>
<dbReference type="Pfam" id="PF21885">
    <property type="entry name" value="TMEM181_GOLD"/>
    <property type="match status" value="1"/>
</dbReference>
<keyword evidence="10" id="KW-1185">Reference proteome</keyword>
<feature type="transmembrane region" description="Helical" evidence="6">
    <location>
        <begin position="257"/>
        <end position="275"/>
    </location>
</feature>
<feature type="domain" description="Wntless-like transmembrane" evidence="7">
    <location>
        <begin position="211"/>
        <end position="462"/>
    </location>
</feature>
<evidence type="ECO:0000256" key="1">
    <source>
        <dbReference type="ARBA" id="ARBA00004141"/>
    </source>
</evidence>
<evidence type="ECO:0000256" key="6">
    <source>
        <dbReference type="SAM" id="Phobius"/>
    </source>
</evidence>
<feature type="region of interest" description="Disordered" evidence="5">
    <location>
        <begin position="485"/>
        <end position="511"/>
    </location>
</feature>
<dbReference type="InterPro" id="IPR047843">
    <property type="entry name" value="WLS-like_TM"/>
</dbReference>
<dbReference type="AlphaFoldDB" id="A0AA88HTI2"/>
<accession>A0AA88HTI2</accession>
<dbReference type="GO" id="GO:0015643">
    <property type="term" value="F:toxic substance binding"/>
    <property type="evidence" value="ECO:0007669"/>
    <property type="project" value="InterPro"/>
</dbReference>
<evidence type="ECO:0008006" key="11">
    <source>
        <dbReference type="Google" id="ProtNLM"/>
    </source>
</evidence>
<dbReference type="InterPro" id="IPR054077">
    <property type="entry name" value="TMEM181_GOLD"/>
</dbReference>
<feature type="transmembrane region" description="Helical" evidence="6">
    <location>
        <begin position="314"/>
        <end position="335"/>
    </location>
</feature>
<dbReference type="PANTHER" id="PTHR31918:SF1">
    <property type="entry name" value="TRANSMEMBRANE PROTEIN 181"/>
    <property type="match status" value="1"/>
</dbReference>
<gene>
    <name evidence="9" type="ORF">QYM36_009777</name>
</gene>
<dbReference type="PANTHER" id="PTHR31918">
    <property type="entry name" value="TRANSMEMBRANE PROTEIN 181"/>
    <property type="match status" value="1"/>
</dbReference>
<dbReference type="Proteomes" id="UP001187531">
    <property type="component" value="Unassembled WGS sequence"/>
</dbReference>
<comment type="subcellular location">
    <subcellularLocation>
        <location evidence="1">Membrane</location>
        <topology evidence="1">Multi-pass membrane protein</topology>
    </subcellularLocation>
</comment>
<sequence length="511" mass="59128">KKKRKKRMDHKFSKNLAFSFISNFSRYIAPSYCHDRAERSAQMRLYSLKKGDFGLLFTGLFGLLGVALFIGIAGPSVTSVTEVQVHDEEPYIPGGPFAFQLPEVTAYNQEFWVLAQITTANKDDETYERKFHVNVCAYNVLESNFKDQEHEWFMRERFLSCQQQECSDIYIYHAKQIGNGVYVLNITFSGLEHIHMRYTIEKIAFQFVTYNSDFSTIELWMRMLFVFATLIVSAFYFHNVRKYPFSVLTIEQRWTYALLPLLLLYNNPLLTVKYLSKSSFWYFMDSLFQASFLCGLLLFWLCIYHGLRQNERSFLIFYSPKITVVGTLWLLAVTVETTQNSRELEDPTYSYMLDSTHLLGLKVTFCLFASAYVIFLAVLLLKAYVELGMMNVFDIRLKFTTFLMLLVLVATITITVNRFDLTLANDRFAVDWAVGHSSSLEFIGYYSLLNFYIFAMALVYAPPPIGCEQDLNLLKNGVNGSLLNDSDEDELFGPDAGLRRPLTQRQDDDSD</sequence>
<feature type="transmembrane region" description="Helical" evidence="6">
    <location>
        <begin position="53"/>
        <end position="73"/>
    </location>
</feature>
<evidence type="ECO:0000256" key="3">
    <source>
        <dbReference type="ARBA" id="ARBA00022989"/>
    </source>
</evidence>
<name>A0AA88HTI2_ARTSF</name>
<evidence type="ECO:0000256" key="4">
    <source>
        <dbReference type="ARBA" id="ARBA00023136"/>
    </source>
</evidence>
<feature type="transmembrane region" description="Helical" evidence="6">
    <location>
        <begin position="442"/>
        <end position="461"/>
    </location>
</feature>
<dbReference type="GO" id="GO:0016020">
    <property type="term" value="C:membrane"/>
    <property type="evidence" value="ECO:0007669"/>
    <property type="project" value="UniProtKB-SubCell"/>
</dbReference>
<dbReference type="EMBL" id="JAVRJZ010000012">
    <property type="protein sequence ID" value="KAK2714888.1"/>
    <property type="molecule type" value="Genomic_DNA"/>
</dbReference>
<dbReference type="InterPro" id="IPR040416">
    <property type="entry name" value="TMEM181"/>
</dbReference>
<feature type="non-terminal residue" evidence="9">
    <location>
        <position position="1"/>
    </location>
</feature>
<evidence type="ECO:0000313" key="9">
    <source>
        <dbReference type="EMBL" id="KAK2714888.1"/>
    </source>
</evidence>
<evidence type="ECO:0000256" key="5">
    <source>
        <dbReference type="SAM" id="MobiDB-lite"/>
    </source>
</evidence>
<protein>
    <recommendedName>
        <fullName evidence="11">Transmembrane protein 181</fullName>
    </recommendedName>
</protein>
<keyword evidence="4 6" id="KW-0472">Membrane</keyword>